<comment type="cofactor">
    <cofactor evidence="6">
        <name>K(+)</name>
        <dbReference type="ChEBI" id="CHEBI:29103"/>
    </cofactor>
    <text evidence="6">Binds 1 potassium ion per subunit.</text>
</comment>
<dbReference type="CDD" id="cd04164">
    <property type="entry name" value="trmE"/>
    <property type="match status" value="1"/>
</dbReference>
<dbReference type="SUPFAM" id="SSF52540">
    <property type="entry name" value="P-loop containing nucleoside triphosphate hydrolases"/>
    <property type="match status" value="1"/>
</dbReference>
<keyword evidence="2 6" id="KW-0819">tRNA processing</keyword>
<dbReference type="PROSITE" id="PS51709">
    <property type="entry name" value="G_TRME"/>
    <property type="match status" value="1"/>
</dbReference>
<keyword evidence="3 6" id="KW-0547">Nucleotide-binding</keyword>
<dbReference type="PANTHER" id="PTHR42714">
    <property type="entry name" value="TRNA MODIFICATION GTPASE GTPBP3"/>
    <property type="match status" value="1"/>
</dbReference>
<gene>
    <name evidence="9" type="primary">mnmE_2</name>
    <name evidence="6" type="synonym">mnmE</name>
    <name evidence="6" type="synonym">trmE</name>
    <name evidence="9" type="ORF">IMCC3135_34250</name>
</gene>
<dbReference type="Gene3D" id="3.40.50.300">
    <property type="entry name" value="P-loop containing nucleotide triphosphate hydrolases"/>
    <property type="match status" value="1"/>
</dbReference>
<dbReference type="GO" id="GO:0046872">
    <property type="term" value="F:metal ion binding"/>
    <property type="evidence" value="ECO:0007669"/>
    <property type="project" value="UniProtKB-KW"/>
</dbReference>
<dbReference type="RefSeq" id="WP_088921602.1">
    <property type="nucleotide sequence ID" value="NZ_CP018632.1"/>
</dbReference>
<keyword evidence="6" id="KW-0963">Cytoplasm</keyword>
<dbReference type="Pfam" id="PF12631">
    <property type="entry name" value="MnmE_helical"/>
    <property type="match status" value="1"/>
</dbReference>
<dbReference type="InterPro" id="IPR027368">
    <property type="entry name" value="MnmE_dom2"/>
</dbReference>
<evidence type="ECO:0000256" key="4">
    <source>
        <dbReference type="ARBA" id="ARBA00022958"/>
    </source>
</evidence>
<feature type="binding site" evidence="6">
    <location>
        <position position="245"/>
    </location>
    <ligand>
        <name>K(+)</name>
        <dbReference type="ChEBI" id="CHEBI:29103"/>
    </ligand>
</feature>
<feature type="binding site" evidence="6">
    <location>
        <position position="226"/>
    </location>
    <ligand>
        <name>K(+)</name>
        <dbReference type="ChEBI" id="CHEBI:29103"/>
    </ligand>
</feature>
<dbReference type="InterPro" id="IPR027417">
    <property type="entry name" value="P-loop_NTPase"/>
</dbReference>
<dbReference type="OrthoDB" id="9805918at2"/>
<evidence type="ECO:0000313" key="10">
    <source>
        <dbReference type="Proteomes" id="UP000250079"/>
    </source>
</evidence>
<dbReference type="PANTHER" id="PTHR42714:SF2">
    <property type="entry name" value="TRNA MODIFICATION GTPASE GTPBP3, MITOCHONDRIAL"/>
    <property type="match status" value="1"/>
</dbReference>
<dbReference type="NCBIfam" id="TIGR00231">
    <property type="entry name" value="small_GTP"/>
    <property type="match status" value="1"/>
</dbReference>
<keyword evidence="10" id="KW-1185">Reference proteome</keyword>
<dbReference type="InterPro" id="IPR005225">
    <property type="entry name" value="Small_GTP-bd"/>
</dbReference>
<accession>A0A2Z2P5U3</accession>
<evidence type="ECO:0000256" key="5">
    <source>
        <dbReference type="ARBA" id="ARBA00023134"/>
    </source>
</evidence>
<dbReference type="HAMAP" id="MF_00379">
    <property type="entry name" value="GTPase_MnmE"/>
    <property type="match status" value="1"/>
</dbReference>
<dbReference type="InterPro" id="IPR027266">
    <property type="entry name" value="TrmE/GcvT-like"/>
</dbReference>
<feature type="binding site" evidence="6">
    <location>
        <position position="120"/>
    </location>
    <ligand>
        <name>(6S)-5-formyl-5,6,7,8-tetrahydrofolate</name>
        <dbReference type="ChEBI" id="CHEBI:57457"/>
    </ligand>
</feature>
<evidence type="ECO:0000256" key="6">
    <source>
        <dbReference type="HAMAP-Rule" id="MF_00379"/>
    </source>
</evidence>
<name>A0A2Z2P5U3_9GAMM</name>
<organism evidence="9 10">
    <name type="scientific">Granulosicoccus antarcticus IMCC3135</name>
    <dbReference type="NCBI Taxonomy" id="1192854"/>
    <lineage>
        <taxon>Bacteria</taxon>
        <taxon>Pseudomonadati</taxon>
        <taxon>Pseudomonadota</taxon>
        <taxon>Gammaproteobacteria</taxon>
        <taxon>Chromatiales</taxon>
        <taxon>Granulosicoccaceae</taxon>
        <taxon>Granulosicoccus</taxon>
    </lineage>
</organism>
<protein>
    <recommendedName>
        <fullName evidence="6">tRNA modification GTPase MnmE</fullName>
        <ecNumber evidence="6">3.6.-.-</ecNumber>
    </recommendedName>
</protein>
<evidence type="ECO:0000256" key="1">
    <source>
        <dbReference type="ARBA" id="ARBA00011043"/>
    </source>
</evidence>
<dbReference type="Proteomes" id="UP000250079">
    <property type="component" value="Chromosome"/>
</dbReference>
<dbReference type="NCBIfam" id="NF003661">
    <property type="entry name" value="PRK05291.1-3"/>
    <property type="match status" value="1"/>
</dbReference>
<comment type="subcellular location">
    <subcellularLocation>
        <location evidence="6">Cytoplasm</location>
    </subcellularLocation>
</comment>
<feature type="binding site" evidence="6">
    <location>
        <position position="81"/>
    </location>
    <ligand>
        <name>(6S)-5-formyl-5,6,7,8-tetrahydrofolate</name>
        <dbReference type="ChEBI" id="CHEBI:57457"/>
    </ligand>
</feature>
<dbReference type="InterPro" id="IPR006073">
    <property type="entry name" value="GTP-bd"/>
</dbReference>
<dbReference type="Gene3D" id="3.30.1360.120">
    <property type="entry name" value="Probable tRNA modification gtpase trme, domain 1"/>
    <property type="match status" value="1"/>
</dbReference>
<dbReference type="EMBL" id="CP018632">
    <property type="protein sequence ID" value="ASJ76890.1"/>
    <property type="molecule type" value="Genomic_DNA"/>
</dbReference>
<dbReference type="GO" id="GO:0002098">
    <property type="term" value="P:tRNA wobble uridine modification"/>
    <property type="evidence" value="ECO:0007669"/>
    <property type="project" value="TreeGrafter"/>
</dbReference>
<evidence type="ECO:0000313" key="9">
    <source>
        <dbReference type="EMBL" id="ASJ76890.1"/>
    </source>
</evidence>
<sequence length="446" mass="47883">MNDSGDTITAVASGAGRAGIGIIRISGPLAPQIAQAICQQALPVREACYLPFIADDSSVLDRGIALLFEAPHSFTGEHVLELQGHGGPVVLDMVMQRVLQLGARIARPGEFSERAFLNDKLDLAQAEAISDLIDSSSVAAAKAAVRSMSGEFSAHVGAIQEELIAVRVWLEAALDFSEEDIDFLAEPALQQRAVNLVSEFDNLLARAEQGQRLRDGLTIVIAGVTNAGKSSLLNALAGADTAIVTDIEGTTRDVLREEINIDGVPLHVVDTAGLRATDDQVELEGIRRARAQMDNADHVLVIIDATRPALPDIELPESVRRTVIINKSDQVDETTLASLTQQFDASFCISAKVGDGLDALKAYLLSLAGHDSAVEGVYSARRRHLDALYHAREATDAALYRLRESSMPELAAEELRLAQRSLDQISGVFDSEDLLGRIFSDFCIGK</sequence>
<feature type="binding site" evidence="6">
    <location>
        <begin position="270"/>
        <end position="273"/>
    </location>
    <ligand>
        <name>GTP</name>
        <dbReference type="ChEBI" id="CHEBI:37565"/>
    </ligand>
</feature>
<dbReference type="GO" id="GO:0005525">
    <property type="term" value="F:GTP binding"/>
    <property type="evidence" value="ECO:0007669"/>
    <property type="project" value="UniProtKB-UniRule"/>
</dbReference>
<feature type="binding site" evidence="6">
    <location>
        <begin position="245"/>
        <end position="251"/>
    </location>
    <ligand>
        <name>GTP</name>
        <dbReference type="ChEBI" id="CHEBI:37565"/>
    </ligand>
</feature>
<feature type="binding site" evidence="6">
    <location>
        <position position="446"/>
    </location>
    <ligand>
        <name>(6S)-5-formyl-5,6,7,8-tetrahydrofolate</name>
        <dbReference type="ChEBI" id="CHEBI:57457"/>
    </ligand>
</feature>
<evidence type="ECO:0000256" key="7">
    <source>
        <dbReference type="RuleBase" id="RU003313"/>
    </source>
</evidence>
<dbReference type="GO" id="GO:0005829">
    <property type="term" value="C:cytosol"/>
    <property type="evidence" value="ECO:0007669"/>
    <property type="project" value="TreeGrafter"/>
</dbReference>
<feature type="binding site" evidence="6">
    <location>
        <position position="251"/>
    </location>
    <ligand>
        <name>Mg(2+)</name>
        <dbReference type="ChEBI" id="CHEBI:18420"/>
    </ligand>
</feature>
<keyword evidence="4 6" id="KW-0630">Potassium</keyword>
<evidence type="ECO:0000259" key="8">
    <source>
        <dbReference type="PROSITE" id="PS51709"/>
    </source>
</evidence>
<evidence type="ECO:0000256" key="3">
    <source>
        <dbReference type="ARBA" id="ARBA00022741"/>
    </source>
</evidence>
<evidence type="ECO:0000256" key="2">
    <source>
        <dbReference type="ARBA" id="ARBA00022694"/>
    </source>
</evidence>
<comment type="caution">
    <text evidence="6">Lacks conserved residue(s) required for the propagation of feature annotation.</text>
</comment>
<dbReference type="GO" id="GO:0030488">
    <property type="term" value="P:tRNA methylation"/>
    <property type="evidence" value="ECO:0007669"/>
    <property type="project" value="TreeGrafter"/>
</dbReference>
<dbReference type="InterPro" id="IPR025867">
    <property type="entry name" value="MnmE_helical"/>
</dbReference>
<feature type="binding site" evidence="6">
    <location>
        <position position="250"/>
    </location>
    <ligand>
        <name>K(+)</name>
        <dbReference type="ChEBI" id="CHEBI:29103"/>
    </ligand>
</feature>
<feature type="domain" description="TrmE-type G" evidence="8">
    <location>
        <begin position="216"/>
        <end position="369"/>
    </location>
</feature>
<dbReference type="Pfam" id="PF01926">
    <property type="entry name" value="MMR_HSR1"/>
    <property type="match status" value="1"/>
</dbReference>
<comment type="subunit">
    <text evidence="6">Homodimer. Heterotetramer of two MnmE and two MnmG subunits.</text>
</comment>
<feature type="binding site" evidence="6">
    <location>
        <begin position="226"/>
        <end position="231"/>
    </location>
    <ligand>
        <name>GTP</name>
        <dbReference type="ChEBI" id="CHEBI:37565"/>
    </ligand>
</feature>
<keyword evidence="6" id="KW-0479">Metal-binding</keyword>
<dbReference type="KEGG" id="gai:IMCC3135_34250"/>
<dbReference type="InterPro" id="IPR004520">
    <property type="entry name" value="GTPase_MnmE"/>
</dbReference>
<dbReference type="NCBIfam" id="TIGR00450">
    <property type="entry name" value="mnmE_trmE_thdF"/>
    <property type="match status" value="1"/>
</dbReference>
<feature type="binding site" evidence="6">
    <location>
        <position position="230"/>
    </location>
    <ligand>
        <name>Mg(2+)</name>
        <dbReference type="ChEBI" id="CHEBI:18420"/>
    </ligand>
</feature>
<dbReference type="Gene3D" id="1.20.120.430">
    <property type="entry name" value="tRNA modification GTPase MnmE domain 2"/>
    <property type="match status" value="1"/>
</dbReference>
<keyword evidence="6 9" id="KW-0378">Hydrolase</keyword>
<dbReference type="GO" id="GO:0003924">
    <property type="term" value="F:GTPase activity"/>
    <property type="evidence" value="ECO:0007669"/>
    <property type="project" value="UniProtKB-UniRule"/>
</dbReference>
<comment type="function">
    <text evidence="6">Exhibits a very high intrinsic GTPase hydrolysis rate. Involved in the addition of a carboxymethylaminomethyl (cmnm) group at the wobble position (U34) of certain tRNAs, forming tRNA-cmnm(5)s(2)U34.</text>
</comment>
<reference evidence="9 10" key="1">
    <citation type="submission" date="2016-12" db="EMBL/GenBank/DDBJ databases">
        <authorList>
            <person name="Song W.-J."/>
            <person name="Kurnit D.M."/>
        </authorList>
    </citation>
    <scope>NUCLEOTIDE SEQUENCE [LARGE SCALE GENOMIC DNA]</scope>
    <source>
        <strain evidence="9 10">IMCC3135</strain>
    </source>
</reference>
<feature type="binding site" evidence="6">
    <location>
        <position position="24"/>
    </location>
    <ligand>
        <name>(6S)-5-formyl-5,6,7,8-tetrahydrofolate</name>
        <dbReference type="ChEBI" id="CHEBI:57457"/>
    </ligand>
</feature>
<dbReference type="InterPro" id="IPR031168">
    <property type="entry name" value="G_TrmE"/>
</dbReference>
<dbReference type="AlphaFoldDB" id="A0A2Z2P5U3"/>
<dbReference type="Pfam" id="PF10396">
    <property type="entry name" value="TrmE_N"/>
    <property type="match status" value="1"/>
</dbReference>
<keyword evidence="5 6" id="KW-0342">GTP-binding</keyword>
<dbReference type="CDD" id="cd14858">
    <property type="entry name" value="TrmE_N"/>
    <property type="match status" value="1"/>
</dbReference>
<comment type="similarity">
    <text evidence="1 6 7">Belongs to the TRAFAC class TrmE-Era-EngA-EngB-Septin-like GTPase superfamily. TrmE GTPase family.</text>
</comment>
<dbReference type="InterPro" id="IPR018948">
    <property type="entry name" value="GTP-bd_TrmE_N"/>
</dbReference>
<feature type="binding site" evidence="6">
    <location>
        <position position="247"/>
    </location>
    <ligand>
        <name>K(+)</name>
        <dbReference type="ChEBI" id="CHEBI:29103"/>
    </ligand>
</feature>
<proteinExistence type="inferred from homology"/>
<keyword evidence="6" id="KW-0460">Magnesium</keyword>
<dbReference type="EC" id="3.6.-.-" evidence="6"/>